<dbReference type="PANTHER" id="PTHR34846">
    <property type="entry name" value="4-CARBOXYMUCONOLACTONE DECARBOXYLASE FAMILY PROTEIN (AFU_ORTHOLOGUE AFUA_6G11590)"/>
    <property type="match status" value="1"/>
</dbReference>
<sequence length="164" mass="17646">MTAFPTTMEDTVENRIPDIQEHVPEITQIGGVLVKAAGNGSLPRATASLVYLRAGQIVGSTYQVLRHSADLRKAGESEERITAVATWWDASCFTEAEQAALALTEAVFQPNTQGHERVPDDLFAEVAKHYDEKALATLSVVVASAGFWMSVALMLKPPPVGQPA</sequence>
<dbReference type="Pfam" id="PF02627">
    <property type="entry name" value="CMD"/>
    <property type="match status" value="1"/>
</dbReference>
<protein>
    <submittedName>
        <fullName evidence="2">Carboxymuconolactone decarboxylase</fullName>
    </submittedName>
</protein>
<reference evidence="2 3" key="1">
    <citation type="submission" date="2020-01" db="EMBL/GenBank/DDBJ databases">
        <title>Kibdelosporangium persica a novel Actinomycetes from a hot desert in Iran.</title>
        <authorList>
            <person name="Safaei N."/>
            <person name="Zaburannyi N."/>
            <person name="Mueller R."/>
            <person name="Wink J."/>
        </authorList>
    </citation>
    <scope>NUCLEOTIDE SEQUENCE [LARGE SCALE GENOMIC DNA]</scope>
    <source>
        <strain evidence="2 3">4NS15</strain>
    </source>
</reference>
<dbReference type="EMBL" id="JAAATY010000054">
    <property type="protein sequence ID" value="NRN71197.1"/>
    <property type="molecule type" value="Genomic_DNA"/>
</dbReference>
<proteinExistence type="predicted"/>
<gene>
    <name evidence="2" type="ORF">GC106_84720</name>
</gene>
<evidence type="ECO:0000313" key="3">
    <source>
        <dbReference type="Proteomes" id="UP000763557"/>
    </source>
</evidence>
<dbReference type="InterPro" id="IPR003779">
    <property type="entry name" value="CMD-like"/>
</dbReference>
<dbReference type="SUPFAM" id="SSF69118">
    <property type="entry name" value="AhpD-like"/>
    <property type="match status" value="1"/>
</dbReference>
<keyword evidence="3" id="KW-1185">Reference proteome</keyword>
<comment type="caution">
    <text evidence="2">The sequence shown here is derived from an EMBL/GenBank/DDBJ whole genome shotgun (WGS) entry which is preliminary data.</text>
</comment>
<organism evidence="2 3">
    <name type="scientific">Kibdelosporangium persicum</name>
    <dbReference type="NCBI Taxonomy" id="2698649"/>
    <lineage>
        <taxon>Bacteria</taxon>
        <taxon>Bacillati</taxon>
        <taxon>Actinomycetota</taxon>
        <taxon>Actinomycetes</taxon>
        <taxon>Pseudonocardiales</taxon>
        <taxon>Pseudonocardiaceae</taxon>
        <taxon>Kibdelosporangium</taxon>
    </lineage>
</organism>
<dbReference type="PANTHER" id="PTHR34846:SF10">
    <property type="entry name" value="CYTOPLASMIC PROTEIN"/>
    <property type="match status" value="1"/>
</dbReference>
<name>A0ABX2FIS6_9PSEU</name>
<dbReference type="InterPro" id="IPR029032">
    <property type="entry name" value="AhpD-like"/>
</dbReference>
<dbReference type="Proteomes" id="UP000763557">
    <property type="component" value="Unassembled WGS sequence"/>
</dbReference>
<accession>A0ABX2FIS6</accession>
<feature type="domain" description="Carboxymuconolactone decarboxylase-like" evidence="1">
    <location>
        <begin position="35"/>
        <end position="105"/>
    </location>
</feature>
<dbReference type="RefSeq" id="WP_312873419.1">
    <property type="nucleotide sequence ID" value="NZ_CBCSGW010000001.1"/>
</dbReference>
<evidence type="ECO:0000313" key="2">
    <source>
        <dbReference type="EMBL" id="NRN71197.1"/>
    </source>
</evidence>
<evidence type="ECO:0000259" key="1">
    <source>
        <dbReference type="Pfam" id="PF02627"/>
    </source>
</evidence>
<dbReference type="Gene3D" id="1.20.1290.10">
    <property type="entry name" value="AhpD-like"/>
    <property type="match status" value="1"/>
</dbReference>